<dbReference type="RefSeq" id="WP_069125806.1">
    <property type="nucleotide sequence ID" value="NZ_CBCPIX010000002.1"/>
</dbReference>
<evidence type="ECO:0000313" key="3">
    <source>
        <dbReference type="EMBL" id="ATF27030.1"/>
    </source>
</evidence>
<organism evidence="3 4">
    <name type="scientific">Brochothrix thermosphacta</name>
    <name type="common">Microbacterium thermosphactum</name>
    <dbReference type="NCBI Taxonomy" id="2756"/>
    <lineage>
        <taxon>Bacteria</taxon>
        <taxon>Bacillati</taxon>
        <taxon>Bacillota</taxon>
        <taxon>Bacilli</taxon>
        <taxon>Bacillales</taxon>
        <taxon>Listeriaceae</taxon>
        <taxon>Brochothrix</taxon>
    </lineage>
</organism>
<dbReference type="InterPro" id="IPR005185">
    <property type="entry name" value="YccF"/>
</dbReference>
<dbReference type="PIRSF" id="PIRSF028777">
    <property type="entry name" value="UCP028777"/>
    <property type="match status" value="1"/>
</dbReference>
<dbReference type="PANTHER" id="PTHR42903">
    <property type="entry name" value="INNER MEMBRANE PROTEIN YCCF"/>
    <property type="match status" value="1"/>
</dbReference>
<name>A0A1D2LHJ2_BROTH</name>
<dbReference type="GO" id="GO:0005886">
    <property type="term" value="C:plasma membrane"/>
    <property type="evidence" value="ECO:0007669"/>
    <property type="project" value="TreeGrafter"/>
</dbReference>
<dbReference type="STRING" id="2756.BFR44_04040"/>
<dbReference type="InterPro" id="IPR031308">
    <property type="entry name" value="UCP028777"/>
</dbReference>
<keyword evidence="4" id="KW-1185">Reference proteome</keyword>
<evidence type="ECO:0000313" key="4">
    <source>
        <dbReference type="Proteomes" id="UP000243591"/>
    </source>
</evidence>
<dbReference type="AlphaFoldDB" id="A0A1D2LHJ2"/>
<protein>
    <submittedName>
        <fullName evidence="3">YccF family protein</fullName>
    </submittedName>
</protein>
<dbReference type="OrthoDB" id="9790567at2"/>
<dbReference type="PANTHER" id="PTHR42903:SF1">
    <property type="entry name" value="INNER MEMBRANE PROTEIN YCCF"/>
    <property type="match status" value="1"/>
</dbReference>
<dbReference type="Pfam" id="PF03733">
    <property type="entry name" value="YccF"/>
    <property type="match status" value="2"/>
</dbReference>
<sequence length="122" mass="13170">MGCLGNILWFIFGGLVQGLAWFLTGCLWCISIVGIPIGLQCFKISKLSFFPFGKEVVYGGGVGSFLLNLIWLLISGIWLAISSALLGVVFCVTVVGIPFGLQCFKLAKLSLLPFGTTIVTYR</sequence>
<feature type="transmembrane region" description="Helical" evidence="1">
    <location>
        <begin position="80"/>
        <end position="101"/>
    </location>
</feature>
<keyword evidence="1" id="KW-0812">Transmembrane</keyword>
<reference evidence="3 4" key="1">
    <citation type="submission" date="2017-09" db="EMBL/GenBank/DDBJ databases">
        <title>Complete Genome Sequences of Two Strains of the Meat Spoilage Bacterium Brochothrix thermosphacta Isolated from Ground Chicken.</title>
        <authorList>
            <person name="Paoli G.C."/>
            <person name="Wijey C."/>
            <person name="Chen C.-Y."/>
            <person name="Nguyen L."/>
            <person name="Yan X."/>
            <person name="Irwin P.L."/>
        </authorList>
    </citation>
    <scope>NUCLEOTIDE SEQUENCE [LARGE SCALE GENOMIC DNA]</scope>
    <source>
        <strain evidence="3 4">BI</strain>
    </source>
</reference>
<feature type="domain" description="Inner membrane component" evidence="2">
    <location>
        <begin position="4"/>
        <end position="54"/>
    </location>
</feature>
<feature type="domain" description="Inner membrane component" evidence="2">
    <location>
        <begin position="66"/>
        <end position="115"/>
    </location>
</feature>
<feature type="transmembrane region" description="Helical" evidence="1">
    <location>
        <begin position="56"/>
        <end position="74"/>
    </location>
</feature>
<evidence type="ECO:0000259" key="2">
    <source>
        <dbReference type="Pfam" id="PF03733"/>
    </source>
</evidence>
<dbReference type="Proteomes" id="UP000243591">
    <property type="component" value="Chromosome"/>
</dbReference>
<dbReference type="InterPro" id="IPR052937">
    <property type="entry name" value="Inner_membrane_protein"/>
</dbReference>
<gene>
    <name evidence="3" type="ORF">CNY62_12035</name>
</gene>
<feature type="transmembrane region" description="Helical" evidence="1">
    <location>
        <begin position="6"/>
        <end position="35"/>
    </location>
</feature>
<keyword evidence="1" id="KW-1133">Transmembrane helix</keyword>
<accession>A0A1D2LHJ2</accession>
<keyword evidence="1" id="KW-0472">Membrane</keyword>
<dbReference type="KEGG" id="bths:CNY62_12035"/>
<evidence type="ECO:0000256" key="1">
    <source>
        <dbReference type="SAM" id="Phobius"/>
    </source>
</evidence>
<proteinExistence type="predicted"/>
<dbReference type="EMBL" id="CP023483">
    <property type="protein sequence ID" value="ATF27030.1"/>
    <property type="molecule type" value="Genomic_DNA"/>
</dbReference>
<dbReference type="NCBIfam" id="NF008740">
    <property type="entry name" value="PRK11770.1-2"/>
    <property type="match status" value="1"/>
</dbReference>